<sequence>MSTRIEISDDDDSFEELSPSIHAKSCVSDDSSGLLNNTTDSDKSASHIISDDDDEYELPSIALQEKKKAIIKNLFPAANKANNYKTITQRSTSKVSVVKNFHEEVHSNIQRMIGGIQVTLPVNPYGSQIALMSKVITAIKKGQNCLLESPTGSGKTLALLCSALAWHKFERNRITQIQSEEYFSNHPELMKIDGVAEYIGTPQKKNIDISPEKLFSKVNFGERSIYDKPASRSDSSPYGLKRQNPLHNSSGSSQDTPKKGEVKIHKKARFDGGDSKISTPESLCTPEKMINVEQAETPQSVRVPTIYYGARTHKQLQQVIKEFGRTVYCQDVAMTVLSSRDNSCLREFDRQMWGTREEMCKNCIKKLSDKSEETRCKYYDNRKVMNHRRLPPAFDIEDLMRVGEELKACPFYAARAMAQTAHIIFCPYNYLIEPAIRSSLQIDLQDNIVIIDEAHNIEDICRDSATFSITQAQIQTALKELRVASQYRYSNSGGEDMLGKIENLIKTLDNWNYWFNNQKPLLTIQAGTDYEIMHPWKVEDFVETLKNHNLGEQQFSAFQNTAEEFSRRLREEPKSLYGVTQSTGTLLETISVALGYLFRMNSQYLNDFKPVLIEKEDLSLRLICMNPAIVFEGLKSAKCIILASGTLTPLISLHSELATEFPLKVSPNHVIPKDRVWIGTLSTCKDGTQLQCKSADSKNVYIQDAIGEAILHVCDVTPHGVLAFLPSYSLVDLLIKRWQQTGVWKKMQGIKHVFKEDRNGKTHHEIMECYYKDVATDKGALLFAVYRGKVSEGMDFKDHQARAVITVGVPYPNMGDIAVRAKIDYNNRYATERNLLRGSEWLKVQAYRALNQAVGRCVRHRGDWGAVLLIDARFTSDVYTEHLSKWLKDMLGNNHFTFEKLLNSSNNLEAFMKRMTLQEAKGI</sequence>
<evidence type="ECO:0000313" key="1">
    <source>
        <dbReference type="EMBL" id="KAJ0173181.1"/>
    </source>
</evidence>
<organism evidence="1 2">
    <name type="scientific">Dendrolimus kikuchii</name>
    <dbReference type="NCBI Taxonomy" id="765133"/>
    <lineage>
        <taxon>Eukaryota</taxon>
        <taxon>Metazoa</taxon>
        <taxon>Ecdysozoa</taxon>
        <taxon>Arthropoda</taxon>
        <taxon>Hexapoda</taxon>
        <taxon>Insecta</taxon>
        <taxon>Pterygota</taxon>
        <taxon>Neoptera</taxon>
        <taxon>Endopterygota</taxon>
        <taxon>Lepidoptera</taxon>
        <taxon>Glossata</taxon>
        <taxon>Ditrysia</taxon>
        <taxon>Bombycoidea</taxon>
        <taxon>Lasiocampidae</taxon>
        <taxon>Dendrolimus</taxon>
    </lineage>
</organism>
<dbReference type="Proteomes" id="UP000824533">
    <property type="component" value="Linkage Group LG20"/>
</dbReference>
<evidence type="ECO:0000313" key="2">
    <source>
        <dbReference type="Proteomes" id="UP000824533"/>
    </source>
</evidence>
<comment type="caution">
    <text evidence="1">The sequence shown here is derived from an EMBL/GenBank/DDBJ whole genome shotgun (WGS) entry which is preliminary data.</text>
</comment>
<keyword evidence="2" id="KW-1185">Reference proteome</keyword>
<proteinExistence type="predicted"/>
<reference evidence="1 2" key="1">
    <citation type="journal article" date="2021" name="Front. Genet.">
        <title>Chromosome-Level Genome Assembly Reveals Significant Gene Expansion in the Toll and IMD Signaling Pathways of Dendrolimus kikuchii.</title>
        <authorList>
            <person name="Zhou J."/>
            <person name="Wu P."/>
            <person name="Xiong Z."/>
            <person name="Liu N."/>
            <person name="Zhao N."/>
            <person name="Ji M."/>
            <person name="Qiu Y."/>
            <person name="Yang B."/>
        </authorList>
    </citation>
    <scope>NUCLEOTIDE SEQUENCE [LARGE SCALE GENOMIC DNA]</scope>
    <source>
        <strain evidence="1">Ann1</strain>
    </source>
</reference>
<name>A0ACC1CNZ6_9NEOP</name>
<dbReference type="EMBL" id="CM034406">
    <property type="protein sequence ID" value="KAJ0173181.1"/>
    <property type="molecule type" value="Genomic_DNA"/>
</dbReference>
<accession>A0ACC1CNZ6</accession>
<protein>
    <submittedName>
        <fullName evidence="1">Uncharacterized protein</fullName>
    </submittedName>
</protein>
<gene>
    <name evidence="1" type="ORF">K1T71_011357</name>
</gene>